<dbReference type="EMBL" id="DRWN01000070">
    <property type="protein sequence ID" value="HHK69205.1"/>
    <property type="molecule type" value="Genomic_DNA"/>
</dbReference>
<dbReference type="PROSITE" id="PS50910">
    <property type="entry name" value="HEPN"/>
    <property type="match status" value="1"/>
</dbReference>
<accession>A0A7C5L8J4</accession>
<dbReference type="InterPro" id="IPR007842">
    <property type="entry name" value="HEPN_dom"/>
</dbReference>
<dbReference type="AlphaFoldDB" id="A0A7C5L8J4"/>
<dbReference type="Gene3D" id="1.20.120.330">
    <property type="entry name" value="Nucleotidyltransferases domain 2"/>
    <property type="match status" value="1"/>
</dbReference>
<organism evidence="2">
    <name type="scientific">Caldiarchaeum subterraneum</name>
    <dbReference type="NCBI Taxonomy" id="311458"/>
    <lineage>
        <taxon>Archaea</taxon>
        <taxon>Nitrososphaerota</taxon>
        <taxon>Candidatus Caldarchaeales</taxon>
        <taxon>Candidatus Caldarchaeaceae</taxon>
        <taxon>Candidatus Caldarchaeum</taxon>
    </lineage>
</organism>
<name>A0A7C5L8J4_CALS0</name>
<proteinExistence type="predicted"/>
<evidence type="ECO:0000313" key="2">
    <source>
        <dbReference type="EMBL" id="HHK69205.1"/>
    </source>
</evidence>
<gene>
    <name evidence="2" type="ORF">ENM11_08715</name>
</gene>
<reference evidence="2" key="1">
    <citation type="journal article" date="2020" name="mSystems">
        <title>Genome- and Community-Level Interaction Insights into Carbon Utilization and Element Cycling Functions of Hydrothermarchaeota in Hydrothermal Sediment.</title>
        <authorList>
            <person name="Zhou Z."/>
            <person name="Liu Y."/>
            <person name="Xu W."/>
            <person name="Pan J."/>
            <person name="Luo Z.H."/>
            <person name="Li M."/>
        </authorList>
    </citation>
    <scope>NUCLEOTIDE SEQUENCE [LARGE SCALE GENOMIC DNA]</scope>
    <source>
        <strain evidence="2">SpSt-1056</strain>
    </source>
</reference>
<comment type="caution">
    <text evidence="2">The sequence shown here is derived from an EMBL/GenBank/DDBJ whole genome shotgun (WGS) entry which is preliminary data.</text>
</comment>
<evidence type="ECO:0000259" key="1">
    <source>
        <dbReference type="PROSITE" id="PS50910"/>
    </source>
</evidence>
<dbReference type="Pfam" id="PF05168">
    <property type="entry name" value="HEPN"/>
    <property type="match status" value="1"/>
</dbReference>
<sequence>MPKKEEIETLLTRSKRFFETAGYQTSVGYYDLAMFSLEQALQLFLKARLLENGVDYPHTHSVTSLLEMLGNVSRGKEQVVRTLLEKHLTELGLLEDAYITSRHVPREYRREEVKRVTKSVRELMENV</sequence>
<protein>
    <submittedName>
        <fullName evidence="2">HEPN domain-containing protein</fullName>
    </submittedName>
</protein>
<feature type="domain" description="HEPN" evidence="1">
    <location>
        <begin position="11"/>
        <end position="123"/>
    </location>
</feature>
<dbReference type="SUPFAM" id="SSF81593">
    <property type="entry name" value="Nucleotidyltransferase substrate binding subunit/domain"/>
    <property type="match status" value="1"/>
</dbReference>
<dbReference type="SMART" id="SM00748">
    <property type="entry name" value="HEPN"/>
    <property type="match status" value="1"/>
</dbReference>